<keyword evidence="4 18" id="KW-0964">Secreted</keyword>
<feature type="disulfide bond" evidence="17">
    <location>
        <begin position="41"/>
        <end position="122"/>
    </location>
</feature>
<evidence type="ECO:0000256" key="12">
    <source>
        <dbReference type="ARBA" id="ARBA00023324"/>
    </source>
</evidence>
<evidence type="ECO:0000313" key="21">
    <source>
        <dbReference type="Proteomes" id="UP000001514"/>
    </source>
</evidence>
<reference evidence="20 21" key="1">
    <citation type="journal article" date="2011" name="Science">
        <title>The Selaginella genome identifies genetic changes associated with the evolution of vascular plants.</title>
        <authorList>
            <person name="Banks J.A."/>
            <person name="Nishiyama T."/>
            <person name="Hasebe M."/>
            <person name="Bowman J.L."/>
            <person name="Gribskov M."/>
            <person name="dePamphilis C."/>
            <person name="Albert V.A."/>
            <person name="Aono N."/>
            <person name="Aoyama T."/>
            <person name="Ambrose B.A."/>
            <person name="Ashton N.W."/>
            <person name="Axtell M.J."/>
            <person name="Barker E."/>
            <person name="Barker M.S."/>
            <person name="Bennetzen J.L."/>
            <person name="Bonawitz N.D."/>
            <person name="Chapple C."/>
            <person name="Cheng C."/>
            <person name="Correa L.G."/>
            <person name="Dacre M."/>
            <person name="DeBarry J."/>
            <person name="Dreyer I."/>
            <person name="Elias M."/>
            <person name="Engstrom E.M."/>
            <person name="Estelle M."/>
            <person name="Feng L."/>
            <person name="Finet C."/>
            <person name="Floyd S.K."/>
            <person name="Frommer W.B."/>
            <person name="Fujita T."/>
            <person name="Gramzow L."/>
            <person name="Gutensohn M."/>
            <person name="Harholt J."/>
            <person name="Hattori M."/>
            <person name="Heyl A."/>
            <person name="Hirai T."/>
            <person name="Hiwatashi Y."/>
            <person name="Ishikawa M."/>
            <person name="Iwata M."/>
            <person name="Karol K.G."/>
            <person name="Koehler B."/>
            <person name="Kolukisaoglu U."/>
            <person name="Kubo M."/>
            <person name="Kurata T."/>
            <person name="Lalonde S."/>
            <person name="Li K."/>
            <person name="Li Y."/>
            <person name="Litt A."/>
            <person name="Lyons E."/>
            <person name="Manning G."/>
            <person name="Maruyama T."/>
            <person name="Michael T.P."/>
            <person name="Mikami K."/>
            <person name="Miyazaki S."/>
            <person name="Morinaga S."/>
            <person name="Murata T."/>
            <person name="Mueller-Roeber B."/>
            <person name="Nelson D.R."/>
            <person name="Obara M."/>
            <person name="Oguri Y."/>
            <person name="Olmstead R.G."/>
            <person name="Onodera N."/>
            <person name="Petersen B.L."/>
            <person name="Pils B."/>
            <person name="Prigge M."/>
            <person name="Rensing S.A."/>
            <person name="Riano-Pachon D.M."/>
            <person name="Roberts A.W."/>
            <person name="Sato Y."/>
            <person name="Scheller H.V."/>
            <person name="Schulz B."/>
            <person name="Schulz C."/>
            <person name="Shakirov E.V."/>
            <person name="Shibagaki N."/>
            <person name="Shinohara N."/>
            <person name="Shippen D.E."/>
            <person name="Soerensen I."/>
            <person name="Sotooka R."/>
            <person name="Sugimoto N."/>
            <person name="Sugita M."/>
            <person name="Sumikawa N."/>
            <person name="Tanurdzic M."/>
            <person name="Theissen G."/>
            <person name="Ulvskov P."/>
            <person name="Wakazuki S."/>
            <person name="Weng J.K."/>
            <person name="Willats W.W."/>
            <person name="Wipf D."/>
            <person name="Wolf P.G."/>
            <person name="Yang L."/>
            <person name="Zimmer A.D."/>
            <person name="Zhu Q."/>
            <person name="Mitros T."/>
            <person name="Hellsten U."/>
            <person name="Loque D."/>
            <person name="Otillar R."/>
            <person name="Salamov A."/>
            <person name="Schmutz J."/>
            <person name="Shapiro H."/>
            <person name="Lindquist E."/>
            <person name="Lucas S."/>
            <person name="Rokhsar D."/>
            <person name="Grigoriev I.V."/>
        </authorList>
    </citation>
    <scope>NUCLEOTIDE SEQUENCE [LARGE SCALE GENOMIC DNA]</scope>
</reference>
<dbReference type="EMBL" id="GL377626">
    <property type="protein sequence ID" value="EFJ14643.1"/>
    <property type="molecule type" value="Genomic_DNA"/>
</dbReference>
<dbReference type="GO" id="GO:0005576">
    <property type="term" value="C:extracellular region"/>
    <property type="evidence" value="ECO:0007669"/>
    <property type="project" value="UniProtKB-SubCell"/>
</dbReference>
<dbReference type="GO" id="GO:0140825">
    <property type="term" value="F:lactoperoxidase activity"/>
    <property type="evidence" value="ECO:0007669"/>
    <property type="project" value="UniProtKB-EC"/>
</dbReference>
<keyword evidence="10 15" id="KW-0408">Iron</keyword>
<evidence type="ECO:0000256" key="18">
    <source>
        <dbReference type="RuleBase" id="RU362060"/>
    </source>
</evidence>
<feature type="disulfide bond" evidence="17">
    <location>
        <begin position="128"/>
        <end position="328"/>
    </location>
</feature>
<keyword evidence="21" id="KW-1185">Reference proteome</keyword>
<dbReference type="InterPro" id="IPR019794">
    <property type="entry name" value="Peroxidases_AS"/>
</dbReference>
<evidence type="ECO:0000259" key="19">
    <source>
        <dbReference type="PROSITE" id="PS50873"/>
    </source>
</evidence>
<dbReference type="PRINTS" id="PR00458">
    <property type="entry name" value="PEROXIDASE"/>
</dbReference>
<dbReference type="FunCoup" id="D8SLE3">
    <property type="interactions" value="241"/>
</dbReference>
<keyword evidence="5 18" id="KW-0575">Peroxidase</keyword>
<feature type="binding site" evidence="15">
    <location>
        <position position="73"/>
    </location>
    <ligand>
        <name>Ca(2+)</name>
        <dbReference type="ChEBI" id="CHEBI:29108"/>
        <label>1</label>
    </ligand>
</feature>
<dbReference type="eggNOG" id="ENOG502QR74">
    <property type="taxonomic scope" value="Eukaryota"/>
</dbReference>
<evidence type="ECO:0000256" key="9">
    <source>
        <dbReference type="ARBA" id="ARBA00023002"/>
    </source>
</evidence>
<keyword evidence="11 17" id="KW-1015">Disulfide bond</keyword>
<feature type="disulfide bond" evidence="17">
    <location>
        <begin position="207"/>
        <end position="239"/>
    </location>
</feature>
<dbReference type="SUPFAM" id="SSF48113">
    <property type="entry name" value="Heme-dependent peroxidases"/>
    <property type="match status" value="1"/>
</dbReference>
<keyword evidence="8 15" id="KW-0106">Calcium</keyword>
<organism evidence="21">
    <name type="scientific">Selaginella moellendorffii</name>
    <name type="common">Spikemoss</name>
    <dbReference type="NCBI Taxonomy" id="88036"/>
    <lineage>
        <taxon>Eukaryota</taxon>
        <taxon>Viridiplantae</taxon>
        <taxon>Streptophyta</taxon>
        <taxon>Embryophyta</taxon>
        <taxon>Tracheophyta</taxon>
        <taxon>Lycopodiopsida</taxon>
        <taxon>Selaginellales</taxon>
        <taxon>Selaginellaceae</taxon>
        <taxon>Selaginella</taxon>
    </lineage>
</organism>
<comment type="similarity">
    <text evidence="18">Belongs to the peroxidase family. Classical plant (class III) peroxidase subfamily.</text>
</comment>
<dbReference type="Gene3D" id="1.10.420.10">
    <property type="entry name" value="Peroxidase, domain 2"/>
    <property type="match status" value="1"/>
</dbReference>
<dbReference type="FunFam" id="1.10.420.10:FF:000001">
    <property type="entry name" value="Peroxidase"/>
    <property type="match status" value="1"/>
</dbReference>
<dbReference type="OrthoDB" id="2113341at2759"/>
<feature type="binding site" evidence="15">
    <location>
        <position position="76"/>
    </location>
    <ligand>
        <name>Ca(2+)</name>
        <dbReference type="ChEBI" id="CHEBI:29108"/>
        <label>1</label>
    </ligand>
</feature>
<accession>D8SLE3</accession>
<dbReference type="Proteomes" id="UP000001514">
    <property type="component" value="Unassembled WGS sequence"/>
</dbReference>
<sequence>MLLVLHEAAQSATGVQLQNQTQNQQRQQQQFLSVDYYKRSCPDVEKIVHQVMVQKFREAPVAAAGTLRIFFHDCMVQGCDASVLAASTSRNKAEKDFDINLSLPGDGFDAVMRAKQAVENRCPRTVSCADILAIASRDLIGMIGGPFWPVKKGRKDSYTSYAARVPGNLPSSKNTVSELMHLFSSKGFTTEEMVALAGAHTAGFAHCKEFNDRIYNWKNTSRIDPTMNPLYAANLRLACPRNVDPTIVANLDVTTSKKFDNVYYQNLQKGLGLLSTDQALFNDPQTKPLVNRFAASQEQFFAAFASAMQKLGSIGVKSASQGNIRINCAAFNQ</sequence>
<dbReference type="PROSITE" id="PS00436">
    <property type="entry name" value="PEROXIDASE_2"/>
    <property type="match status" value="1"/>
</dbReference>
<evidence type="ECO:0000313" key="20">
    <source>
        <dbReference type="EMBL" id="EFJ14643.1"/>
    </source>
</evidence>
<evidence type="ECO:0000256" key="8">
    <source>
        <dbReference type="ARBA" id="ARBA00022837"/>
    </source>
</evidence>
<feature type="active site" description="Proton acceptor" evidence="13">
    <location>
        <position position="72"/>
    </location>
</feature>
<feature type="binding site" evidence="15">
    <location>
        <position position="80"/>
    </location>
    <ligand>
        <name>Ca(2+)</name>
        <dbReference type="ChEBI" id="CHEBI:29108"/>
        <label>1</label>
    </ligand>
</feature>
<dbReference type="GO" id="GO:0006979">
    <property type="term" value="P:response to oxidative stress"/>
    <property type="evidence" value="ECO:0007669"/>
    <property type="project" value="UniProtKB-UniRule"/>
</dbReference>
<dbReference type="FunFam" id="1.10.520.10:FF:000008">
    <property type="entry name" value="Peroxidase"/>
    <property type="match status" value="1"/>
</dbReference>
<name>D8SLE3_SELML</name>
<dbReference type="HOGENOM" id="CLU_010543_0_3_1"/>
<comment type="subcellular location">
    <subcellularLocation>
        <location evidence="18">Secreted</location>
    </subcellularLocation>
</comment>
<feature type="binding site" evidence="15">
    <location>
        <position position="260"/>
    </location>
    <ligand>
        <name>Ca(2+)</name>
        <dbReference type="ChEBI" id="CHEBI:29108"/>
        <label>2</label>
    </ligand>
</feature>
<dbReference type="Gramene" id="EFJ14643">
    <property type="protein sequence ID" value="EFJ14643"/>
    <property type="gene ID" value="SELMODRAFT_119731"/>
</dbReference>
<dbReference type="AlphaFoldDB" id="D8SLE3"/>
<dbReference type="GO" id="GO:0046872">
    <property type="term" value="F:metal ion binding"/>
    <property type="evidence" value="ECO:0007669"/>
    <property type="project" value="UniProtKB-UniRule"/>
</dbReference>
<dbReference type="InParanoid" id="D8SLE3"/>
<feature type="domain" description="Plant heme peroxidase family profile" evidence="19">
    <location>
        <begin position="31"/>
        <end position="332"/>
    </location>
</feature>
<keyword evidence="12 18" id="KW-0376">Hydrogen peroxide</keyword>
<evidence type="ECO:0000256" key="4">
    <source>
        <dbReference type="ARBA" id="ARBA00022525"/>
    </source>
</evidence>
<dbReference type="GO" id="GO:0042744">
    <property type="term" value="P:hydrogen peroxide catabolic process"/>
    <property type="evidence" value="ECO:0007669"/>
    <property type="project" value="UniProtKB-KW"/>
</dbReference>
<evidence type="ECO:0000256" key="3">
    <source>
        <dbReference type="ARBA" id="ARBA00012313"/>
    </source>
</evidence>
<dbReference type="InterPro" id="IPR010255">
    <property type="entry name" value="Haem_peroxidase_sf"/>
</dbReference>
<feature type="binding site" evidence="15">
    <location>
        <position position="82"/>
    </location>
    <ligand>
        <name>Ca(2+)</name>
        <dbReference type="ChEBI" id="CHEBI:29108"/>
        <label>1</label>
    </ligand>
</feature>
<evidence type="ECO:0000256" key="13">
    <source>
        <dbReference type="PIRSR" id="PIRSR600823-1"/>
    </source>
</evidence>
<dbReference type="GO" id="GO:0020037">
    <property type="term" value="F:heme binding"/>
    <property type="evidence" value="ECO:0007669"/>
    <property type="project" value="UniProtKB-UniRule"/>
</dbReference>
<dbReference type="STRING" id="88036.D8SLE3"/>
<dbReference type="InterPro" id="IPR033905">
    <property type="entry name" value="Secretory_peroxidase"/>
</dbReference>
<feature type="binding site" evidence="14">
    <location>
        <position position="170"/>
    </location>
    <ligand>
        <name>substrate</name>
    </ligand>
</feature>
<comment type="cofactor">
    <cofactor evidence="15 18">
        <name>heme b</name>
        <dbReference type="ChEBI" id="CHEBI:60344"/>
    </cofactor>
    <text evidence="15 18">Binds 1 heme b (iron(II)-protoporphyrin IX) group per subunit.</text>
</comment>
<comment type="cofactor">
    <cofactor evidence="15 18">
        <name>Ca(2+)</name>
        <dbReference type="ChEBI" id="CHEBI:29108"/>
    </cofactor>
    <text evidence="15 18">Binds 2 calcium ions per subunit.</text>
</comment>
<feature type="binding site" evidence="15">
    <location>
        <position position="255"/>
    </location>
    <ligand>
        <name>Ca(2+)</name>
        <dbReference type="ChEBI" id="CHEBI:29108"/>
        <label>2</label>
    </ligand>
</feature>
<evidence type="ECO:0000256" key="17">
    <source>
        <dbReference type="PIRSR" id="PIRSR600823-5"/>
    </source>
</evidence>
<evidence type="ECO:0000256" key="2">
    <source>
        <dbReference type="ARBA" id="ARBA00002322"/>
    </source>
</evidence>
<evidence type="ECO:0000256" key="6">
    <source>
        <dbReference type="ARBA" id="ARBA00022617"/>
    </source>
</evidence>
<evidence type="ECO:0000256" key="15">
    <source>
        <dbReference type="PIRSR" id="PIRSR600823-3"/>
    </source>
</evidence>
<feature type="binding site" evidence="15">
    <location>
        <position position="78"/>
    </location>
    <ligand>
        <name>Ca(2+)</name>
        <dbReference type="ChEBI" id="CHEBI:29108"/>
        <label>1</label>
    </ligand>
</feature>
<feature type="site" description="Transition state stabilizer" evidence="16">
    <location>
        <position position="68"/>
    </location>
</feature>
<dbReference type="PANTHER" id="PTHR31517">
    <property type="match status" value="1"/>
</dbReference>
<dbReference type="PROSITE" id="PS50873">
    <property type="entry name" value="PEROXIDASE_4"/>
    <property type="match status" value="1"/>
</dbReference>
<dbReference type="EC" id="1.11.1.7" evidence="3 18"/>
<gene>
    <name evidence="20" type="ORF">SELMODRAFT_119731</name>
</gene>
<dbReference type="InterPro" id="IPR002016">
    <property type="entry name" value="Haem_peroxidase"/>
</dbReference>
<dbReference type="Gene3D" id="1.10.520.10">
    <property type="match status" value="1"/>
</dbReference>
<comment type="catalytic activity">
    <reaction evidence="1 18">
        <text>2 a phenolic donor + H2O2 = 2 a phenolic radical donor + 2 H2O</text>
        <dbReference type="Rhea" id="RHEA:56136"/>
        <dbReference type="ChEBI" id="CHEBI:15377"/>
        <dbReference type="ChEBI" id="CHEBI:16240"/>
        <dbReference type="ChEBI" id="CHEBI:139520"/>
        <dbReference type="ChEBI" id="CHEBI:139521"/>
        <dbReference type="EC" id="1.11.1.7"/>
    </reaction>
</comment>
<dbReference type="Pfam" id="PF00141">
    <property type="entry name" value="peroxidase"/>
    <property type="match status" value="1"/>
</dbReference>
<keyword evidence="6 18" id="KW-0349">Heme</keyword>
<protein>
    <recommendedName>
        <fullName evidence="3 18">Peroxidase</fullName>
        <ecNumber evidence="3 18">1.11.1.7</ecNumber>
    </recommendedName>
</protein>
<evidence type="ECO:0000256" key="11">
    <source>
        <dbReference type="ARBA" id="ARBA00023157"/>
    </source>
</evidence>
<feature type="binding site" evidence="15">
    <location>
        <position position="252"/>
    </location>
    <ligand>
        <name>Ca(2+)</name>
        <dbReference type="ChEBI" id="CHEBI:29108"/>
        <label>2</label>
    </ligand>
</feature>
<evidence type="ECO:0000256" key="7">
    <source>
        <dbReference type="ARBA" id="ARBA00022723"/>
    </source>
</evidence>
<comment type="function">
    <text evidence="2">Removal of H(2)O(2), oxidation of toxic reductants, biosynthesis and degradation of lignin, suberization, auxin catabolism, response to environmental stresses such as wounding, pathogen attack and oxidative stress. These functions might be dependent on each isozyme/isoform in each plant tissue.</text>
</comment>
<evidence type="ECO:0000256" key="1">
    <source>
        <dbReference type="ARBA" id="ARBA00000189"/>
    </source>
</evidence>
<dbReference type="CDD" id="cd00693">
    <property type="entry name" value="secretory_peroxidase"/>
    <property type="match status" value="1"/>
</dbReference>
<evidence type="ECO:0000256" key="14">
    <source>
        <dbReference type="PIRSR" id="PIRSR600823-2"/>
    </source>
</evidence>
<dbReference type="KEGG" id="smo:SELMODRAFT_119731"/>
<dbReference type="PANTHER" id="PTHR31517:SF59">
    <property type="entry name" value="PEROXIDASE"/>
    <property type="match status" value="1"/>
</dbReference>
<keyword evidence="9 18" id="KW-0560">Oxidoreductase</keyword>
<keyword evidence="7 15" id="KW-0479">Metal-binding</keyword>
<dbReference type="InterPro" id="IPR000823">
    <property type="entry name" value="Peroxidase_pln"/>
</dbReference>
<dbReference type="PRINTS" id="PR00461">
    <property type="entry name" value="PLPEROXIDASE"/>
</dbReference>
<feature type="binding site" evidence="15">
    <location>
        <position position="201"/>
    </location>
    <ligand>
        <name>Ca(2+)</name>
        <dbReference type="ChEBI" id="CHEBI:29108"/>
        <label>2</label>
    </ligand>
</feature>
<evidence type="ECO:0000256" key="5">
    <source>
        <dbReference type="ARBA" id="ARBA00022559"/>
    </source>
</evidence>
<proteinExistence type="inferred from homology"/>
<feature type="binding site" evidence="15">
    <location>
        <position position="94"/>
    </location>
    <ligand>
        <name>Ca(2+)</name>
        <dbReference type="ChEBI" id="CHEBI:29108"/>
        <label>1</label>
    </ligand>
</feature>
<evidence type="ECO:0000256" key="16">
    <source>
        <dbReference type="PIRSR" id="PIRSR600823-4"/>
    </source>
</evidence>
<feature type="binding site" description="axial binding residue" evidence="15">
    <location>
        <position position="200"/>
    </location>
    <ligand>
        <name>heme b</name>
        <dbReference type="ChEBI" id="CHEBI:60344"/>
    </ligand>
    <ligandPart>
        <name>Fe</name>
        <dbReference type="ChEBI" id="CHEBI:18248"/>
    </ligandPart>
</feature>
<feature type="disulfide bond" evidence="17">
    <location>
        <begin position="74"/>
        <end position="79"/>
    </location>
</feature>
<evidence type="ECO:0000256" key="10">
    <source>
        <dbReference type="ARBA" id="ARBA00023004"/>
    </source>
</evidence>